<sequence length="412" mass="45737">MGSALGMRCAGLFAFAALAIVGFACADTSEPSQGEFTTWLKYMSDTSDNDAVDDVAPVAEADTVTGTWTGGDLYNLDKDHGDEAKKPKVNRDSIGVLPKPTGKPKKVVVSQDGKGDFKTINEALDSIPLKSTHRTIIHIRAGVYKEKIVINETKHYITFLGDGMNKTVITWNDTAGDFDDQDVLLKTYRSATVGISSEWFIAKGVTFVNTAPSPPAGAILRQAVALRVTGDRAAFYNCSFYGYQDTLYDHRGRHYFENCYIQGSIDFIFGNGRSLYRSCKLHVVADTFGSLTAQKRNETKMHTGFSFVDCHVDGTGIIYLGRAWGNFSRTVYSYTYFSDIIYGPGWSDFGFPQRQQQVLFGQYHCYGPGASSPERVPWAKYLSPEEVKPFLSVGFINGKKWLPHYIKKPKFT</sequence>
<dbReference type="OrthoDB" id="2019149at2759"/>
<comment type="pathway">
    <text evidence="3 12">Glycan metabolism; pectin degradation; 2-dehydro-3-deoxy-D-gluconate from pectin: step 1/5.</text>
</comment>
<dbReference type="RefSeq" id="XP_024376925.1">
    <property type="nucleotide sequence ID" value="XM_024521157.2"/>
</dbReference>
<feature type="active site" evidence="11">
    <location>
        <position position="266"/>
    </location>
</feature>
<dbReference type="InterPro" id="IPR033131">
    <property type="entry name" value="Pectinesterase_Asp_AS"/>
</dbReference>
<dbReference type="OMA" id="WIALNQQ"/>
<evidence type="ECO:0000256" key="3">
    <source>
        <dbReference type="ARBA" id="ARBA00005184"/>
    </source>
</evidence>
<feature type="chain" id="PRO_5029947291" description="Pectinesterase" evidence="12">
    <location>
        <begin position="27"/>
        <end position="412"/>
    </location>
</feature>
<evidence type="ECO:0000259" key="13">
    <source>
        <dbReference type="Pfam" id="PF01095"/>
    </source>
</evidence>
<evidence type="ECO:0000256" key="9">
    <source>
        <dbReference type="ARBA" id="ARBA00023085"/>
    </source>
</evidence>
<gene>
    <name evidence="14" type="primary">LOC112282943</name>
</gene>
<dbReference type="GO" id="GO:0005576">
    <property type="term" value="C:extracellular region"/>
    <property type="evidence" value="ECO:0007669"/>
    <property type="project" value="UniProtKB-SubCell"/>
</dbReference>
<reference evidence="14 15" key="1">
    <citation type="journal article" date="2008" name="Science">
        <title>The Physcomitrella genome reveals evolutionary insights into the conquest of land by plants.</title>
        <authorList>
            <person name="Rensing S."/>
            <person name="Lang D."/>
            <person name="Zimmer A."/>
            <person name="Terry A."/>
            <person name="Salamov A."/>
            <person name="Shapiro H."/>
            <person name="Nishiyama T."/>
            <person name="Perroud P.-F."/>
            <person name="Lindquist E."/>
            <person name="Kamisugi Y."/>
            <person name="Tanahashi T."/>
            <person name="Sakakibara K."/>
            <person name="Fujita T."/>
            <person name="Oishi K."/>
            <person name="Shin-I T."/>
            <person name="Kuroki Y."/>
            <person name="Toyoda A."/>
            <person name="Suzuki Y."/>
            <person name="Hashimoto A."/>
            <person name="Yamaguchi K."/>
            <person name="Sugano A."/>
            <person name="Kohara Y."/>
            <person name="Fujiyama A."/>
            <person name="Anterola A."/>
            <person name="Aoki S."/>
            <person name="Ashton N."/>
            <person name="Barbazuk W.B."/>
            <person name="Barker E."/>
            <person name="Bennetzen J."/>
            <person name="Bezanilla M."/>
            <person name="Blankenship R."/>
            <person name="Cho S.H."/>
            <person name="Dutcher S."/>
            <person name="Estelle M."/>
            <person name="Fawcett J.A."/>
            <person name="Gundlach H."/>
            <person name="Hanada K."/>
            <person name="Heyl A."/>
            <person name="Hicks K.A."/>
            <person name="Hugh J."/>
            <person name="Lohr M."/>
            <person name="Mayer K."/>
            <person name="Melkozernov A."/>
            <person name="Murata T."/>
            <person name="Nelson D."/>
            <person name="Pils B."/>
            <person name="Prigge M."/>
            <person name="Reiss B."/>
            <person name="Renner T."/>
            <person name="Rombauts S."/>
            <person name="Rushton P."/>
            <person name="Sanderfoot A."/>
            <person name="Schween G."/>
            <person name="Shiu S.-H."/>
            <person name="Stueber K."/>
            <person name="Theodoulou F.L."/>
            <person name="Tu H."/>
            <person name="Van de Peer Y."/>
            <person name="Verrier P.J."/>
            <person name="Waters E."/>
            <person name="Wood A."/>
            <person name="Yang L."/>
            <person name="Cove D."/>
            <person name="Cuming A."/>
            <person name="Hasebe M."/>
            <person name="Lucas S."/>
            <person name="Mishler D.B."/>
            <person name="Reski R."/>
            <person name="Grigoriev I."/>
            <person name="Quatrano R.S."/>
            <person name="Boore J.L."/>
        </authorList>
    </citation>
    <scope>NUCLEOTIDE SEQUENCE [LARGE SCALE GENOMIC DNA]</scope>
    <source>
        <strain evidence="14 15">cv. Gransden 2004</strain>
    </source>
</reference>
<dbReference type="GO" id="GO:0030599">
    <property type="term" value="F:pectinesterase activity"/>
    <property type="evidence" value="ECO:0007669"/>
    <property type="project" value="UniProtKB-UniRule"/>
</dbReference>
<evidence type="ECO:0000256" key="2">
    <source>
        <dbReference type="ARBA" id="ARBA00004613"/>
    </source>
</evidence>
<dbReference type="UniPathway" id="UPA00545">
    <property type="reaction ID" value="UER00823"/>
</dbReference>
<dbReference type="KEGG" id="ppp:112282943"/>
<keyword evidence="8 12" id="KW-0378">Hydrolase</keyword>
<evidence type="ECO:0000256" key="6">
    <source>
        <dbReference type="ARBA" id="ARBA00022525"/>
    </source>
</evidence>
<dbReference type="EnsemblPlants" id="Pp3c5_23400V3.2">
    <property type="protein sequence ID" value="Pp3c5_23400V3.2"/>
    <property type="gene ID" value="Pp3c5_23400"/>
</dbReference>
<evidence type="ECO:0000256" key="12">
    <source>
        <dbReference type="RuleBase" id="RU000589"/>
    </source>
</evidence>
<dbReference type="GO" id="GO:0045490">
    <property type="term" value="P:pectin catabolic process"/>
    <property type="evidence" value="ECO:0007669"/>
    <property type="project" value="UniProtKB-UniRule"/>
</dbReference>
<dbReference type="AlphaFoldDB" id="A0A7I4DT33"/>
<dbReference type="PANTHER" id="PTHR31321:SF136">
    <property type="entry name" value="PECTINESTERASE"/>
    <property type="match status" value="1"/>
</dbReference>
<dbReference type="SUPFAM" id="SSF51126">
    <property type="entry name" value="Pectin lyase-like"/>
    <property type="match status" value="1"/>
</dbReference>
<dbReference type="PROSITE" id="PS00503">
    <property type="entry name" value="PECTINESTERASE_2"/>
    <property type="match status" value="1"/>
</dbReference>
<keyword evidence="6" id="KW-0964">Secreted</keyword>
<evidence type="ECO:0000256" key="4">
    <source>
        <dbReference type="ARBA" id="ARBA00008891"/>
    </source>
</evidence>
<keyword evidence="15" id="KW-1185">Reference proteome</keyword>
<reference evidence="14" key="3">
    <citation type="submission" date="2020-12" db="UniProtKB">
        <authorList>
            <consortium name="EnsemblPlants"/>
        </authorList>
    </citation>
    <scope>IDENTIFICATION</scope>
</reference>
<evidence type="ECO:0000256" key="8">
    <source>
        <dbReference type="ARBA" id="ARBA00022801"/>
    </source>
</evidence>
<dbReference type="Gene3D" id="2.160.20.10">
    <property type="entry name" value="Single-stranded right-handed beta-helix, Pectin lyase-like"/>
    <property type="match status" value="1"/>
</dbReference>
<accession>A0A7I4DT33</accession>
<proteinExistence type="inferred from homology"/>
<keyword evidence="7 12" id="KW-0732">Signal</keyword>
<dbReference type="EC" id="3.1.1.11" evidence="5 12"/>
<dbReference type="Pfam" id="PF01095">
    <property type="entry name" value="Pectinesterase"/>
    <property type="match status" value="1"/>
</dbReference>
<dbReference type="FunFam" id="2.160.20.10:FF:000008">
    <property type="entry name" value="Pectinesterase"/>
    <property type="match status" value="1"/>
</dbReference>
<dbReference type="InterPro" id="IPR012334">
    <property type="entry name" value="Pectin_lyas_fold"/>
</dbReference>
<keyword evidence="9 12" id="KW-0063">Aspartyl esterase</keyword>
<dbReference type="InterPro" id="IPR000070">
    <property type="entry name" value="Pectinesterase_cat"/>
</dbReference>
<organism evidence="14 15">
    <name type="scientific">Physcomitrium patens</name>
    <name type="common">Spreading-leaved earth moss</name>
    <name type="synonym">Physcomitrella patens</name>
    <dbReference type="NCBI Taxonomy" id="3218"/>
    <lineage>
        <taxon>Eukaryota</taxon>
        <taxon>Viridiplantae</taxon>
        <taxon>Streptophyta</taxon>
        <taxon>Embryophyta</taxon>
        <taxon>Bryophyta</taxon>
        <taxon>Bryophytina</taxon>
        <taxon>Bryopsida</taxon>
        <taxon>Funariidae</taxon>
        <taxon>Funariales</taxon>
        <taxon>Funariaceae</taxon>
        <taxon>Physcomitrium</taxon>
    </lineage>
</organism>
<comment type="subcellular location">
    <subcellularLocation>
        <location evidence="1">Cell envelope</location>
    </subcellularLocation>
    <subcellularLocation>
        <location evidence="2">Secreted</location>
    </subcellularLocation>
</comment>
<comment type="catalytic activity">
    <reaction evidence="10 12">
        <text>[(1-&gt;4)-alpha-D-galacturonosyl methyl ester](n) + n H2O = [(1-&gt;4)-alpha-D-galacturonosyl](n) + n methanol + n H(+)</text>
        <dbReference type="Rhea" id="RHEA:22380"/>
        <dbReference type="Rhea" id="RHEA-COMP:14570"/>
        <dbReference type="Rhea" id="RHEA-COMP:14573"/>
        <dbReference type="ChEBI" id="CHEBI:15377"/>
        <dbReference type="ChEBI" id="CHEBI:15378"/>
        <dbReference type="ChEBI" id="CHEBI:17790"/>
        <dbReference type="ChEBI" id="CHEBI:140522"/>
        <dbReference type="ChEBI" id="CHEBI:140523"/>
        <dbReference type="EC" id="3.1.1.11"/>
    </reaction>
</comment>
<name>A0A7I4DT33_PHYPA</name>
<comment type="similarity">
    <text evidence="4">Belongs to the pectinesterase family.</text>
</comment>
<dbReference type="PANTHER" id="PTHR31321">
    <property type="entry name" value="ACYL-COA THIOESTER HYDROLASE YBHC-RELATED"/>
    <property type="match status" value="1"/>
</dbReference>
<evidence type="ECO:0000256" key="1">
    <source>
        <dbReference type="ARBA" id="ARBA00004196"/>
    </source>
</evidence>
<feature type="signal peptide" evidence="12">
    <location>
        <begin position="1"/>
        <end position="26"/>
    </location>
</feature>
<dbReference type="EMBL" id="ABEU02000005">
    <property type="status" value="NOT_ANNOTATED_CDS"/>
    <property type="molecule type" value="Genomic_DNA"/>
</dbReference>
<feature type="domain" description="Pectinesterase catalytic" evidence="13">
    <location>
        <begin position="107"/>
        <end position="398"/>
    </location>
</feature>
<dbReference type="GO" id="GO:0042545">
    <property type="term" value="P:cell wall modification"/>
    <property type="evidence" value="ECO:0007669"/>
    <property type="project" value="UniProtKB-UniRule"/>
</dbReference>
<dbReference type="Proteomes" id="UP000006727">
    <property type="component" value="Chromosome 5"/>
</dbReference>
<evidence type="ECO:0000313" key="15">
    <source>
        <dbReference type="Proteomes" id="UP000006727"/>
    </source>
</evidence>
<dbReference type="InterPro" id="IPR011050">
    <property type="entry name" value="Pectin_lyase_fold/virulence"/>
</dbReference>
<reference evidence="14 15" key="2">
    <citation type="journal article" date="2018" name="Plant J.">
        <title>The Physcomitrella patens chromosome-scale assembly reveals moss genome structure and evolution.</title>
        <authorList>
            <person name="Lang D."/>
            <person name="Ullrich K.K."/>
            <person name="Murat F."/>
            <person name="Fuchs J."/>
            <person name="Jenkins J."/>
            <person name="Haas F.B."/>
            <person name="Piednoel M."/>
            <person name="Gundlach H."/>
            <person name="Van Bel M."/>
            <person name="Meyberg R."/>
            <person name="Vives C."/>
            <person name="Morata J."/>
            <person name="Symeonidi A."/>
            <person name="Hiss M."/>
            <person name="Muchero W."/>
            <person name="Kamisugi Y."/>
            <person name="Saleh O."/>
            <person name="Blanc G."/>
            <person name="Decker E.L."/>
            <person name="van Gessel N."/>
            <person name="Grimwood J."/>
            <person name="Hayes R.D."/>
            <person name="Graham S.W."/>
            <person name="Gunter L.E."/>
            <person name="McDaniel S.F."/>
            <person name="Hoernstein S.N.W."/>
            <person name="Larsson A."/>
            <person name="Li F.W."/>
            <person name="Perroud P.F."/>
            <person name="Phillips J."/>
            <person name="Ranjan P."/>
            <person name="Rokshar D.S."/>
            <person name="Rothfels C.J."/>
            <person name="Schneider L."/>
            <person name="Shu S."/>
            <person name="Stevenson D.W."/>
            <person name="Thummler F."/>
            <person name="Tillich M."/>
            <person name="Villarreal Aguilar J.C."/>
            <person name="Widiez T."/>
            <person name="Wong G.K."/>
            <person name="Wymore A."/>
            <person name="Zhang Y."/>
            <person name="Zimmer A.D."/>
            <person name="Quatrano R.S."/>
            <person name="Mayer K.F.X."/>
            <person name="Goodstein D."/>
            <person name="Casacuberta J.M."/>
            <person name="Vandepoele K."/>
            <person name="Reski R."/>
            <person name="Cuming A.C."/>
            <person name="Tuskan G.A."/>
            <person name="Maumus F."/>
            <person name="Salse J."/>
            <person name="Schmutz J."/>
            <person name="Rensing S.A."/>
        </authorList>
    </citation>
    <scope>NUCLEOTIDE SEQUENCE [LARGE SCALE GENOMIC DNA]</scope>
    <source>
        <strain evidence="14 15">cv. Gransden 2004</strain>
    </source>
</reference>
<dbReference type="GeneID" id="112282943"/>
<evidence type="ECO:0000313" key="14">
    <source>
        <dbReference type="EnsemblPlants" id="Pp3c5_23400V3.2"/>
    </source>
</evidence>
<protein>
    <recommendedName>
        <fullName evidence="5 12">Pectinesterase</fullName>
        <ecNumber evidence="5 12">3.1.1.11</ecNumber>
    </recommendedName>
</protein>
<evidence type="ECO:0000256" key="5">
    <source>
        <dbReference type="ARBA" id="ARBA00013229"/>
    </source>
</evidence>
<dbReference type="Gramene" id="Pp3c5_23400V3.2">
    <property type="protein sequence ID" value="Pp3c5_23400V3.2"/>
    <property type="gene ID" value="Pp3c5_23400"/>
</dbReference>
<evidence type="ECO:0000256" key="7">
    <source>
        <dbReference type="ARBA" id="ARBA00022729"/>
    </source>
</evidence>
<evidence type="ECO:0000256" key="11">
    <source>
        <dbReference type="PROSITE-ProRule" id="PRU10040"/>
    </source>
</evidence>
<evidence type="ECO:0000256" key="10">
    <source>
        <dbReference type="ARBA" id="ARBA00047928"/>
    </source>
</evidence>